<keyword evidence="4" id="KW-1185">Reference proteome</keyword>
<feature type="region of interest" description="Disordered" evidence="1">
    <location>
        <begin position="170"/>
        <end position="215"/>
    </location>
</feature>
<accession>A0ABQ1JD61</accession>
<evidence type="ECO:0000313" key="4">
    <source>
        <dbReference type="Proteomes" id="UP000628854"/>
    </source>
</evidence>
<evidence type="ECO:0000256" key="1">
    <source>
        <dbReference type="SAM" id="MobiDB-lite"/>
    </source>
</evidence>
<feature type="transmembrane region" description="Helical" evidence="2">
    <location>
        <begin position="48"/>
        <end position="71"/>
    </location>
</feature>
<dbReference type="Proteomes" id="UP000628854">
    <property type="component" value="Unassembled WGS sequence"/>
</dbReference>
<dbReference type="Pfam" id="PF05656">
    <property type="entry name" value="DUF805"/>
    <property type="match status" value="1"/>
</dbReference>
<comment type="caution">
    <text evidence="3">The sequence shown here is derived from an EMBL/GenBank/DDBJ whole genome shotgun (WGS) entry which is preliminary data.</text>
</comment>
<keyword evidence="2" id="KW-0812">Transmembrane</keyword>
<keyword evidence="2" id="KW-0472">Membrane</keyword>
<feature type="compositionally biased region" description="Gly residues" evidence="1">
    <location>
        <begin position="199"/>
        <end position="209"/>
    </location>
</feature>
<sequence>MSDTSSGQVLDPKRPWLTDERELPGHMNWLHTLFDPTGESPRLHFTRAWTLLFTLQTIVILVPFAIATVVNFAGGDGSPIGTFGVYATPVVFVITTLISYIIHSRRLNDAGKWPILALVPLVPLLLALAAFMATAMGEIQKYDQRFEQRQQYLADPDAYLERQLQESREAQAAARQRAAEAEANGEAAPQQRRGPPPGGRGQADQGGGVDKPLPPKAETVLKASLPTIQRIMIPLSALIAIWSLLWVARVPFFGTYPGDPDYRA</sequence>
<evidence type="ECO:0000313" key="3">
    <source>
        <dbReference type="EMBL" id="GGB63501.1"/>
    </source>
</evidence>
<evidence type="ECO:0000256" key="2">
    <source>
        <dbReference type="SAM" id="Phobius"/>
    </source>
</evidence>
<gene>
    <name evidence="3" type="ORF">GCM10011503_10250</name>
</gene>
<organism evidence="3 4">
    <name type="scientific">Henriciella pelagia</name>
    <dbReference type="NCBI Taxonomy" id="1977912"/>
    <lineage>
        <taxon>Bacteria</taxon>
        <taxon>Pseudomonadati</taxon>
        <taxon>Pseudomonadota</taxon>
        <taxon>Alphaproteobacteria</taxon>
        <taxon>Hyphomonadales</taxon>
        <taxon>Hyphomonadaceae</taxon>
        <taxon>Henriciella</taxon>
    </lineage>
</organism>
<feature type="transmembrane region" description="Helical" evidence="2">
    <location>
        <begin position="83"/>
        <end position="103"/>
    </location>
</feature>
<proteinExistence type="predicted"/>
<name>A0ABQ1JD61_9PROT</name>
<protein>
    <recommendedName>
        <fullName evidence="5">DUF805 domain-containing protein</fullName>
    </recommendedName>
</protein>
<feature type="compositionally biased region" description="Low complexity" evidence="1">
    <location>
        <begin position="170"/>
        <end position="193"/>
    </location>
</feature>
<reference evidence="4" key="1">
    <citation type="journal article" date="2019" name="Int. J. Syst. Evol. Microbiol.">
        <title>The Global Catalogue of Microorganisms (GCM) 10K type strain sequencing project: providing services to taxonomists for standard genome sequencing and annotation.</title>
        <authorList>
            <consortium name="The Broad Institute Genomics Platform"/>
            <consortium name="The Broad Institute Genome Sequencing Center for Infectious Disease"/>
            <person name="Wu L."/>
            <person name="Ma J."/>
        </authorList>
    </citation>
    <scope>NUCLEOTIDE SEQUENCE [LARGE SCALE GENOMIC DNA]</scope>
    <source>
        <strain evidence="4">CGMCC 1.15928</strain>
    </source>
</reference>
<feature type="transmembrane region" description="Helical" evidence="2">
    <location>
        <begin position="115"/>
        <end position="136"/>
    </location>
</feature>
<dbReference type="EMBL" id="BMKF01000001">
    <property type="protein sequence ID" value="GGB63501.1"/>
    <property type="molecule type" value="Genomic_DNA"/>
</dbReference>
<dbReference type="InterPro" id="IPR008523">
    <property type="entry name" value="DUF805"/>
</dbReference>
<feature type="transmembrane region" description="Helical" evidence="2">
    <location>
        <begin position="231"/>
        <end position="248"/>
    </location>
</feature>
<dbReference type="RefSeq" id="WP_084391561.1">
    <property type="nucleotide sequence ID" value="NZ_BMKF01000001.1"/>
</dbReference>
<evidence type="ECO:0008006" key="5">
    <source>
        <dbReference type="Google" id="ProtNLM"/>
    </source>
</evidence>
<keyword evidence="2" id="KW-1133">Transmembrane helix</keyword>